<dbReference type="EMBL" id="CP001191">
    <property type="protein sequence ID" value="ACI54519.1"/>
    <property type="molecule type" value="Genomic_DNA"/>
</dbReference>
<evidence type="ECO:0000256" key="3">
    <source>
        <dbReference type="ARBA" id="ARBA00022692"/>
    </source>
</evidence>
<evidence type="ECO:0000256" key="5">
    <source>
        <dbReference type="ARBA" id="ARBA00023136"/>
    </source>
</evidence>
<feature type="transmembrane region" description="Helical" evidence="7">
    <location>
        <begin position="26"/>
        <end position="46"/>
    </location>
</feature>
<keyword evidence="6" id="KW-0175">Coiled coil</keyword>
<dbReference type="GO" id="GO:0005886">
    <property type="term" value="C:plasma membrane"/>
    <property type="evidence" value="ECO:0007669"/>
    <property type="project" value="UniProtKB-SubCell"/>
</dbReference>
<dbReference type="AlphaFoldDB" id="A0ABF7QKL6"/>
<dbReference type="InterPro" id="IPR050445">
    <property type="entry name" value="Bact_polysacc_biosynth/exp"/>
</dbReference>
<sequence length="724" mass="77817">MSGVARDQDVDIDLGQLVRAVWARRLRILAITLAGAGIAFTGAKIMSPQYRSETRILIEPRAPAFASTQQVNDAGAGPLMDELNIASQVQLLQSADLLKKVINDLKLYNLPEFDDAANGSAMSSIMVKLHLKKNPMENPPEERVIDAVVERLQVYQVPGSRVIGISFTSKDPKLAAAIPNAMANVYLSTQSGAKLDSNSEATRWLEPEIEGLRRKVSEAEKKVAEYRTSHGLLQTNGTTTFPAQQLNDISAELTRVRGDKANAEARAQAVRNALSSGEASDTLPDIMSSQAIQRLKATESGLQSQISDLQTSLLNNHPRLKSLRAQLADIRTQIRQETQKILTSIENESKVADLRASELERQSDTVQANSARAGEDEVGLNALEREATAQRQLLETYLVRYREAASRADSNSSPADARIVSKAIEPVDPYFPKVVPIVVVAAVATLILSAIVTMLAELFSGRALRPVDASPETIEAETLVEERVAPPAAPVVAAVRKPIQPSMLAIVGDEDEKDAIEDTEAAEELPEDDNEFSVASVADYLTGSRAPLAIAISPTGDNGSAATVLLTRMLADAGRRVILIDMTGSGYPTELMAEDQAALGVTDLLCGEAAFGDTIHSDRLSDAHLIPQGQSDVRRAMRGVDRLSLLLDALAAAYDLVVVECGSADVAGVSRLTRSRDVEIILSLPEIEETIFVTLMTDFQAAGYERVVLMSGGEGAEQTLGKAA</sequence>
<keyword evidence="3 7" id="KW-0812">Transmembrane</keyword>
<accession>A0ABF7QKL6</accession>
<reference evidence="9 10" key="1">
    <citation type="journal article" date="2010" name="Stand. Genomic Sci.">
        <title>Complete genome sequence of Rhizobium leguminosarum bv trifolii strain WSM2304, an effective microsymbiont of the South American clover Trifolium polymorphum.</title>
        <authorList>
            <person name="Reeve W."/>
            <person name="O'Hara G."/>
            <person name="Chain P."/>
            <person name="Ardley J."/>
            <person name="Brau L."/>
            <person name="Nandesena K."/>
            <person name="Tiwari R."/>
            <person name="Malfatti S."/>
            <person name="Kiss H."/>
            <person name="Lapidus A."/>
            <person name="Copeland A."/>
            <person name="Nolan M."/>
            <person name="Land M."/>
            <person name="Ivanova N."/>
            <person name="Mavromatis K."/>
            <person name="Markowitz V."/>
            <person name="Kyrpides N."/>
            <person name="Melino V."/>
            <person name="Denton M."/>
            <person name="Yates R."/>
            <person name="Howieson J."/>
        </authorList>
    </citation>
    <scope>NUCLEOTIDE SEQUENCE [LARGE SCALE GENOMIC DNA]</scope>
    <source>
        <strain evidence="9 10">WSM2304</strain>
    </source>
</reference>
<organism evidence="9 10">
    <name type="scientific">Rhizobium leguminosarum bv. trifolii (strain WSM2304)</name>
    <dbReference type="NCBI Taxonomy" id="395492"/>
    <lineage>
        <taxon>Bacteria</taxon>
        <taxon>Pseudomonadati</taxon>
        <taxon>Pseudomonadota</taxon>
        <taxon>Alphaproteobacteria</taxon>
        <taxon>Hyphomicrobiales</taxon>
        <taxon>Rhizobiaceae</taxon>
        <taxon>Rhizobium/Agrobacterium group</taxon>
        <taxon>Rhizobium</taxon>
    </lineage>
</organism>
<keyword evidence="2" id="KW-1003">Cell membrane</keyword>
<dbReference type="Pfam" id="PF02706">
    <property type="entry name" value="Wzz"/>
    <property type="match status" value="1"/>
</dbReference>
<evidence type="ECO:0000256" key="6">
    <source>
        <dbReference type="SAM" id="Coils"/>
    </source>
</evidence>
<dbReference type="InterPro" id="IPR027417">
    <property type="entry name" value="P-loop_NTPase"/>
</dbReference>
<keyword evidence="10" id="KW-1185">Reference proteome</keyword>
<evidence type="ECO:0000256" key="7">
    <source>
        <dbReference type="SAM" id="Phobius"/>
    </source>
</evidence>
<dbReference type="PANTHER" id="PTHR32309">
    <property type="entry name" value="TYROSINE-PROTEIN KINASE"/>
    <property type="match status" value="1"/>
</dbReference>
<feature type="coiled-coil region" evidence="6">
    <location>
        <begin position="320"/>
        <end position="400"/>
    </location>
</feature>
<feature type="domain" description="Polysaccharide chain length determinant N-terminal" evidence="8">
    <location>
        <begin position="11"/>
        <end position="105"/>
    </location>
</feature>
<name>A0ABF7QKL6_RHILW</name>
<comment type="subcellular location">
    <subcellularLocation>
        <location evidence="1">Cell membrane</location>
        <topology evidence="1">Multi-pass membrane protein</topology>
    </subcellularLocation>
</comment>
<keyword evidence="5 7" id="KW-0472">Membrane</keyword>
<dbReference type="SUPFAM" id="SSF52540">
    <property type="entry name" value="P-loop containing nucleoside triphosphate hydrolases"/>
    <property type="match status" value="1"/>
</dbReference>
<keyword evidence="4 7" id="KW-1133">Transmembrane helix</keyword>
<proteinExistence type="predicted"/>
<feature type="coiled-coil region" evidence="6">
    <location>
        <begin position="209"/>
        <end position="266"/>
    </location>
</feature>
<evidence type="ECO:0000256" key="2">
    <source>
        <dbReference type="ARBA" id="ARBA00022475"/>
    </source>
</evidence>
<evidence type="ECO:0000313" key="10">
    <source>
        <dbReference type="Proteomes" id="UP000008330"/>
    </source>
</evidence>
<dbReference type="RefSeq" id="WP_012557304.1">
    <property type="nucleotide sequence ID" value="NC_011369.1"/>
</dbReference>
<protein>
    <submittedName>
        <fullName evidence="9">Lipopolysaccharide biosynthesis protein</fullName>
    </submittedName>
</protein>
<dbReference type="Proteomes" id="UP000008330">
    <property type="component" value="Chromosome"/>
</dbReference>
<evidence type="ECO:0000259" key="8">
    <source>
        <dbReference type="Pfam" id="PF02706"/>
    </source>
</evidence>
<dbReference type="Gene3D" id="3.40.50.300">
    <property type="entry name" value="P-loop containing nucleotide triphosphate hydrolases"/>
    <property type="match status" value="1"/>
</dbReference>
<dbReference type="InterPro" id="IPR003856">
    <property type="entry name" value="LPS_length_determ_N"/>
</dbReference>
<gene>
    <name evidence="9" type="ordered locus">Rleg2_1225</name>
</gene>
<dbReference type="KEGG" id="rlt:Rleg2_1225"/>
<dbReference type="PANTHER" id="PTHR32309:SF13">
    <property type="entry name" value="FERRIC ENTEROBACTIN TRANSPORT PROTEIN FEPE"/>
    <property type="match status" value="1"/>
</dbReference>
<evidence type="ECO:0000313" key="9">
    <source>
        <dbReference type="EMBL" id="ACI54519.1"/>
    </source>
</evidence>
<evidence type="ECO:0000256" key="4">
    <source>
        <dbReference type="ARBA" id="ARBA00022989"/>
    </source>
</evidence>
<evidence type="ECO:0000256" key="1">
    <source>
        <dbReference type="ARBA" id="ARBA00004651"/>
    </source>
</evidence>